<evidence type="ECO:0000256" key="11">
    <source>
        <dbReference type="PROSITE-ProRule" id="PRU01360"/>
    </source>
</evidence>
<dbReference type="InterPro" id="IPR036942">
    <property type="entry name" value="Beta-barrel_TonB_sf"/>
</dbReference>
<organism evidence="16 17">
    <name type="scientific">Govanella unica</name>
    <dbReference type="NCBI Taxonomy" id="2975056"/>
    <lineage>
        <taxon>Bacteria</taxon>
        <taxon>Pseudomonadati</taxon>
        <taxon>Pseudomonadota</taxon>
        <taxon>Alphaproteobacteria</taxon>
        <taxon>Emcibacterales</taxon>
        <taxon>Govanellaceae</taxon>
        <taxon>Govanella</taxon>
    </lineage>
</organism>
<dbReference type="PROSITE" id="PS52016">
    <property type="entry name" value="TONB_DEPENDENT_REC_3"/>
    <property type="match status" value="1"/>
</dbReference>
<dbReference type="InterPro" id="IPR012910">
    <property type="entry name" value="Plug_dom"/>
</dbReference>
<dbReference type="Proteomes" id="UP001141619">
    <property type="component" value="Unassembled WGS sequence"/>
</dbReference>
<evidence type="ECO:0000256" key="12">
    <source>
        <dbReference type="RuleBase" id="RU003357"/>
    </source>
</evidence>
<reference evidence="16" key="2">
    <citation type="journal article" date="2023" name="Syst. Appl. Microbiol.">
        <title>Govania unica gen. nov., sp. nov., a rare biosphere bacterium that represents a novel family in the class Alphaproteobacteria.</title>
        <authorList>
            <person name="Vandamme P."/>
            <person name="Peeters C."/>
            <person name="Hettiarachchi A."/>
            <person name="Cnockaert M."/>
            <person name="Carlier A."/>
        </authorList>
    </citation>
    <scope>NUCLEOTIDE SEQUENCE</scope>
    <source>
        <strain evidence="16">LMG 31809</strain>
    </source>
</reference>
<keyword evidence="5 11" id="KW-0812">Transmembrane</keyword>
<evidence type="ECO:0000256" key="7">
    <source>
        <dbReference type="ARBA" id="ARBA00023065"/>
    </source>
</evidence>
<keyword evidence="10 11" id="KW-0998">Cell outer membrane</keyword>
<keyword evidence="13" id="KW-0732">Signal</keyword>
<comment type="similarity">
    <text evidence="11 12">Belongs to the TonB-dependent receptor family.</text>
</comment>
<dbReference type="PANTHER" id="PTHR32552:SF81">
    <property type="entry name" value="TONB-DEPENDENT OUTER MEMBRANE RECEPTOR"/>
    <property type="match status" value="1"/>
</dbReference>
<evidence type="ECO:0000259" key="15">
    <source>
        <dbReference type="Pfam" id="PF07715"/>
    </source>
</evidence>
<evidence type="ECO:0000313" key="17">
    <source>
        <dbReference type="Proteomes" id="UP001141619"/>
    </source>
</evidence>
<dbReference type="Pfam" id="PF00593">
    <property type="entry name" value="TonB_dep_Rec_b-barrel"/>
    <property type="match status" value="1"/>
</dbReference>
<dbReference type="SUPFAM" id="SSF56935">
    <property type="entry name" value="Porins"/>
    <property type="match status" value="1"/>
</dbReference>
<evidence type="ECO:0000256" key="10">
    <source>
        <dbReference type="ARBA" id="ARBA00023237"/>
    </source>
</evidence>
<keyword evidence="16" id="KW-0675">Receptor</keyword>
<evidence type="ECO:0000256" key="4">
    <source>
        <dbReference type="ARBA" id="ARBA00022496"/>
    </source>
</evidence>
<comment type="caution">
    <text evidence="16">The sequence shown here is derived from an EMBL/GenBank/DDBJ whole genome shotgun (WGS) entry which is preliminary data.</text>
</comment>
<evidence type="ECO:0000256" key="1">
    <source>
        <dbReference type="ARBA" id="ARBA00004571"/>
    </source>
</evidence>
<dbReference type="Pfam" id="PF07715">
    <property type="entry name" value="Plug"/>
    <property type="match status" value="1"/>
</dbReference>
<reference evidence="16" key="1">
    <citation type="submission" date="2022-08" db="EMBL/GenBank/DDBJ databases">
        <authorList>
            <person name="Vandamme P."/>
            <person name="Hettiarachchi A."/>
            <person name="Peeters C."/>
            <person name="Cnockaert M."/>
            <person name="Carlier A."/>
        </authorList>
    </citation>
    <scope>NUCLEOTIDE SEQUENCE</scope>
    <source>
        <strain evidence="16">LMG 31809</strain>
    </source>
</reference>
<feature type="domain" description="TonB-dependent receptor-like beta-barrel" evidence="14">
    <location>
        <begin position="289"/>
        <end position="724"/>
    </location>
</feature>
<gene>
    <name evidence="16" type="ORF">NYP16_05755</name>
</gene>
<feature type="domain" description="TonB-dependent receptor plug" evidence="15">
    <location>
        <begin position="60"/>
        <end position="169"/>
    </location>
</feature>
<keyword evidence="8 12" id="KW-0798">TonB box</keyword>
<feature type="signal peptide" evidence="13">
    <location>
        <begin position="1"/>
        <end position="36"/>
    </location>
</feature>
<keyword evidence="17" id="KW-1185">Reference proteome</keyword>
<evidence type="ECO:0000313" key="16">
    <source>
        <dbReference type="EMBL" id="MDA5193457.1"/>
    </source>
</evidence>
<dbReference type="InterPro" id="IPR000531">
    <property type="entry name" value="Beta-barrel_TonB"/>
</dbReference>
<protein>
    <submittedName>
        <fullName evidence="16">TonB-dependent receptor</fullName>
    </submittedName>
</protein>
<evidence type="ECO:0000256" key="9">
    <source>
        <dbReference type="ARBA" id="ARBA00023136"/>
    </source>
</evidence>
<evidence type="ECO:0000256" key="2">
    <source>
        <dbReference type="ARBA" id="ARBA00022448"/>
    </source>
</evidence>
<accession>A0A9X3Z6T9</accession>
<dbReference type="PANTHER" id="PTHR32552">
    <property type="entry name" value="FERRICHROME IRON RECEPTOR-RELATED"/>
    <property type="match status" value="1"/>
</dbReference>
<keyword evidence="6" id="KW-0408">Iron</keyword>
<dbReference type="AlphaFoldDB" id="A0A9X3Z6T9"/>
<dbReference type="EMBL" id="JANWOI010000002">
    <property type="protein sequence ID" value="MDA5193457.1"/>
    <property type="molecule type" value="Genomic_DNA"/>
</dbReference>
<dbReference type="CDD" id="cd01347">
    <property type="entry name" value="ligand_gated_channel"/>
    <property type="match status" value="1"/>
</dbReference>
<comment type="subcellular location">
    <subcellularLocation>
        <location evidence="1 11">Cell outer membrane</location>
        <topology evidence="1 11">Multi-pass membrane protein</topology>
    </subcellularLocation>
</comment>
<keyword evidence="7" id="KW-0406">Ion transport</keyword>
<dbReference type="GO" id="GO:0006826">
    <property type="term" value="P:iron ion transport"/>
    <property type="evidence" value="ECO:0007669"/>
    <property type="project" value="UniProtKB-KW"/>
</dbReference>
<evidence type="ECO:0000256" key="6">
    <source>
        <dbReference type="ARBA" id="ARBA00023004"/>
    </source>
</evidence>
<evidence type="ECO:0000256" key="5">
    <source>
        <dbReference type="ARBA" id="ARBA00022692"/>
    </source>
</evidence>
<evidence type="ECO:0000256" key="13">
    <source>
        <dbReference type="SAM" id="SignalP"/>
    </source>
</evidence>
<evidence type="ECO:0000259" key="14">
    <source>
        <dbReference type="Pfam" id="PF00593"/>
    </source>
</evidence>
<dbReference type="InterPro" id="IPR039426">
    <property type="entry name" value="TonB-dep_rcpt-like"/>
</dbReference>
<dbReference type="GO" id="GO:0009279">
    <property type="term" value="C:cell outer membrane"/>
    <property type="evidence" value="ECO:0007669"/>
    <property type="project" value="UniProtKB-SubCell"/>
</dbReference>
<evidence type="ECO:0000256" key="8">
    <source>
        <dbReference type="ARBA" id="ARBA00023077"/>
    </source>
</evidence>
<keyword evidence="3 11" id="KW-1134">Transmembrane beta strand</keyword>
<sequence>MLQRKTLQSNRFKNLTLLSSASSVVLATLAVSTAFAAEATGDMAGLEEITVTAQRRTQDVREVPISMTVFSAAAIEKQNIKGVEAYFSQTPNVSFTSQGSRDRKSLSLRGVSDQLSADSNIKAGSFAFYIDEFNVASGTSNPEIVDIDRIEILRGPQGTYFGRNSIGGAINITTKQPTNEVFAQGSVGYSSFNTWDLQAIGNLPVIEDKLAVRVVGRYEHSDGNIKNINPIGGGNDSTYKYGKAIVRITPNEQLTVDLTVSGTDEKVGMRAGVPSGVLATFSKGLYAGGYGFPVINGGQALPDGVGFWPENTNRVNFNRPQDVGTKLYYATGRINYHADNFNVTSVTGYIHSKEFLHGDIDGSSLDLFYEEESIKRSSLSEELRISSNPGGRIDWTIGGIVGHDKGKTAQITYAGTQNPAPFIWAPGDAVTTTYSDGNAKNYAVFGEGSWHVNERLILTLAGRFTREKVSANNFNTSNGIITDAVNAGASFSSFSPRVAVNFAASDEVNLYATAARGFKSGGVQVGAATGHESFAPETVWNYEAGIKTEFLDKRLRMNLAAFYMDWKNMQVEYSFGVQGPGGGVSFVQGIGNAASARSYGVELDMQALVMPHLTVGGTAGYLNAKFKDFPNAVVDGNVMDLSGYTIPNAPKWTLSANVEYNREIADGYNGFIRAEWSYKDAIKSNIAALGHSGFPYDVPSFNFFNLRGGVESDNYGINVYAENIFNKKYFTNAYEKAFIGGMFLEPSFRSFGVKLTVKTN</sequence>
<keyword evidence="4" id="KW-0410">Iron transport</keyword>
<evidence type="ECO:0000256" key="3">
    <source>
        <dbReference type="ARBA" id="ARBA00022452"/>
    </source>
</evidence>
<proteinExistence type="inferred from homology"/>
<feature type="chain" id="PRO_5040962163" evidence="13">
    <location>
        <begin position="37"/>
        <end position="760"/>
    </location>
</feature>
<keyword evidence="2 11" id="KW-0813">Transport</keyword>
<name>A0A9X3Z6T9_9PROT</name>
<dbReference type="Gene3D" id="2.40.170.20">
    <property type="entry name" value="TonB-dependent receptor, beta-barrel domain"/>
    <property type="match status" value="1"/>
</dbReference>
<dbReference type="RefSeq" id="WP_274943159.1">
    <property type="nucleotide sequence ID" value="NZ_JANWOI010000002.1"/>
</dbReference>
<keyword evidence="9 11" id="KW-0472">Membrane</keyword>